<dbReference type="GO" id="GO:0009055">
    <property type="term" value="F:electron transfer activity"/>
    <property type="evidence" value="ECO:0007669"/>
    <property type="project" value="InterPro"/>
</dbReference>
<dbReference type="GO" id="GO:0020037">
    <property type="term" value="F:heme binding"/>
    <property type="evidence" value="ECO:0007669"/>
    <property type="project" value="TreeGrafter"/>
</dbReference>
<feature type="transmembrane region" description="Helical" evidence="12">
    <location>
        <begin position="70"/>
        <end position="96"/>
    </location>
</feature>
<keyword evidence="9 12" id="KW-1133">Transmembrane helix</keyword>
<evidence type="ECO:0000313" key="14">
    <source>
        <dbReference type="Proteomes" id="UP000249254"/>
    </source>
</evidence>
<evidence type="ECO:0000256" key="1">
    <source>
        <dbReference type="ARBA" id="ARBA00004651"/>
    </source>
</evidence>
<evidence type="ECO:0000256" key="3">
    <source>
        <dbReference type="ARBA" id="ARBA00022448"/>
    </source>
</evidence>
<dbReference type="AlphaFoldDB" id="A0A328AGJ6"/>
<keyword evidence="14" id="KW-1185">Reference proteome</keyword>
<comment type="caution">
    <text evidence="13">The sequence shown here is derived from an EMBL/GenBank/DDBJ whole genome shotgun (WGS) entry which is preliminary data.</text>
</comment>
<keyword evidence="7" id="KW-0479">Metal-binding</keyword>
<evidence type="ECO:0000256" key="5">
    <source>
        <dbReference type="ARBA" id="ARBA00022617"/>
    </source>
</evidence>
<evidence type="ECO:0000313" key="13">
    <source>
        <dbReference type="EMBL" id="RAK53872.1"/>
    </source>
</evidence>
<keyword evidence="4" id="KW-1003">Cell membrane</keyword>
<evidence type="ECO:0000256" key="11">
    <source>
        <dbReference type="ARBA" id="ARBA00023136"/>
    </source>
</evidence>
<dbReference type="GO" id="GO:0070069">
    <property type="term" value="C:cytochrome complex"/>
    <property type="evidence" value="ECO:0007669"/>
    <property type="project" value="InterPro"/>
</dbReference>
<evidence type="ECO:0000256" key="2">
    <source>
        <dbReference type="ARBA" id="ARBA00009819"/>
    </source>
</evidence>
<dbReference type="GO" id="GO:0046872">
    <property type="term" value="F:metal ion binding"/>
    <property type="evidence" value="ECO:0007669"/>
    <property type="project" value="UniProtKB-KW"/>
</dbReference>
<feature type="transmembrane region" description="Helical" evidence="12">
    <location>
        <begin position="186"/>
        <end position="204"/>
    </location>
</feature>
<evidence type="ECO:0000256" key="12">
    <source>
        <dbReference type="SAM" id="Phobius"/>
    </source>
</evidence>
<dbReference type="InterPro" id="IPR002585">
    <property type="entry name" value="Cyt-d_ubiquinol_oxidase_su_1"/>
</dbReference>
<feature type="transmembrane region" description="Helical" evidence="12">
    <location>
        <begin position="300"/>
        <end position="323"/>
    </location>
</feature>
<dbReference type="Proteomes" id="UP000249254">
    <property type="component" value="Unassembled WGS sequence"/>
</dbReference>
<gene>
    <name evidence="13" type="ORF">DJ017_04700</name>
</gene>
<comment type="subcellular location">
    <subcellularLocation>
        <location evidence="1">Cell membrane</location>
        <topology evidence="1">Multi-pass membrane protein</topology>
    </subcellularLocation>
</comment>
<dbReference type="GO" id="GO:0019646">
    <property type="term" value="P:aerobic electron transport chain"/>
    <property type="evidence" value="ECO:0007669"/>
    <property type="project" value="InterPro"/>
</dbReference>
<name>A0A328AGJ6_9CAUL</name>
<evidence type="ECO:0000256" key="7">
    <source>
        <dbReference type="ARBA" id="ARBA00022723"/>
    </source>
</evidence>
<dbReference type="EMBL" id="QFYQ01000001">
    <property type="protein sequence ID" value="RAK53872.1"/>
    <property type="molecule type" value="Genomic_DNA"/>
</dbReference>
<dbReference type="GO" id="GO:0016682">
    <property type="term" value="F:oxidoreductase activity, acting on diphenols and related substances as donors, oxygen as acceptor"/>
    <property type="evidence" value="ECO:0007669"/>
    <property type="project" value="TreeGrafter"/>
</dbReference>
<keyword evidence="10" id="KW-0408">Iron</keyword>
<dbReference type="GO" id="GO:0005886">
    <property type="term" value="C:plasma membrane"/>
    <property type="evidence" value="ECO:0007669"/>
    <property type="project" value="UniProtKB-SubCell"/>
</dbReference>
<organism evidence="13 14">
    <name type="scientific">Phenylobacterium soli</name>
    <dbReference type="NCBI Taxonomy" id="2170551"/>
    <lineage>
        <taxon>Bacteria</taxon>
        <taxon>Pseudomonadati</taxon>
        <taxon>Pseudomonadota</taxon>
        <taxon>Alphaproteobacteria</taxon>
        <taxon>Caulobacterales</taxon>
        <taxon>Caulobacteraceae</taxon>
        <taxon>Phenylobacterium</taxon>
    </lineage>
</organism>
<feature type="transmembrane region" description="Helical" evidence="12">
    <location>
        <begin position="258"/>
        <end position="280"/>
    </location>
</feature>
<evidence type="ECO:0000256" key="10">
    <source>
        <dbReference type="ARBA" id="ARBA00023004"/>
    </source>
</evidence>
<keyword evidence="8" id="KW-0249">Electron transport</keyword>
<keyword evidence="3" id="KW-0813">Transport</keyword>
<accession>A0A328AGJ6</accession>
<sequence>MGPARGSGSAVAEIAHRALQDQARAAVCRNTCGHSRALWRQGAHRPAAGGRGRDMEYGLLLSRLQIAVPFAFHIVFPAIALGLASYLAVLEGLWLTTRNTAFRNLRLFWIRIFAVAFGMGLVSVIWILAGGGVGQALTGWRPDLLSPALAYGLGHMILAAYLATALVVGAASAWRLLREPDEEESCLAMKMAVGMFAIAAPLQLVLGDLSGARSAGPAPIEAGAAGAVVVGVDLALMALGAWGAYLIWRGRLGGAAPFLWTCVVLAPAGIVGALAGWLVAEIDRSPASLVGAAQGVPSGPFLTFVAVYVVVFALAAFHILTLIGRGPRPLPLEGAA</sequence>
<dbReference type="Pfam" id="PF01654">
    <property type="entry name" value="Cyt_bd_oxida_I"/>
    <property type="match status" value="2"/>
</dbReference>
<feature type="transmembrane region" description="Helical" evidence="12">
    <location>
        <begin position="224"/>
        <end position="246"/>
    </location>
</feature>
<dbReference type="OrthoDB" id="9807042at2"/>
<evidence type="ECO:0000256" key="6">
    <source>
        <dbReference type="ARBA" id="ARBA00022692"/>
    </source>
</evidence>
<comment type="similarity">
    <text evidence="2">Belongs to the cytochrome ubiquinol oxidase subunit 1 family.</text>
</comment>
<evidence type="ECO:0000256" key="8">
    <source>
        <dbReference type="ARBA" id="ARBA00022982"/>
    </source>
</evidence>
<protein>
    <recommendedName>
        <fullName evidence="15">Cytochrome ubiquinol oxidase subunit I</fullName>
    </recommendedName>
</protein>
<evidence type="ECO:0008006" key="15">
    <source>
        <dbReference type="Google" id="ProtNLM"/>
    </source>
</evidence>
<dbReference type="PANTHER" id="PTHR30365">
    <property type="entry name" value="CYTOCHROME D UBIQUINOL OXIDASE"/>
    <property type="match status" value="1"/>
</dbReference>
<feature type="transmembrane region" description="Helical" evidence="12">
    <location>
        <begin position="108"/>
        <end position="129"/>
    </location>
</feature>
<dbReference type="PANTHER" id="PTHR30365:SF14">
    <property type="entry name" value="CYTOCHROME BD MENAQUINOL OXIDASE SUBUNIT I-RELATED"/>
    <property type="match status" value="1"/>
</dbReference>
<keyword evidence="6 12" id="KW-0812">Transmembrane</keyword>
<reference evidence="14" key="1">
    <citation type="submission" date="2018-05" db="EMBL/GenBank/DDBJ databases">
        <authorList>
            <person name="Li X."/>
        </authorList>
    </citation>
    <scope>NUCLEOTIDE SEQUENCE [LARGE SCALE GENOMIC DNA]</scope>
    <source>
        <strain evidence="14">LX32</strain>
    </source>
</reference>
<proteinExistence type="inferred from homology"/>
<evidence type="ECO:0000256" key="9">
    <source>
        <dbReference type="ARBA" id="ARBA00022989"/>
    </source>
</evidence>
<keyword evidence="11 12" id="KW-0472">Membrane</keyword>
<feature type="transmembrane region" description="Helical" evidence="12">
    <location>
        <begin position="149"/>
        <end position="174"/>
    </location>
</feature>
<evidence type="ECO:0000256" key="4">
    <source>
        <dbReference type="ARBA" id="ARBA00022475"/>
    </source>
</evidence>
<keyword evidence="5" id="KW-0349">Heme</keyword>